<dbReference type="Gramene" id="TVU04287">
    <property type="protein sequence ID" value="TVU04287"/>
    <property type="gene ID" value="EJB05_50141"/>
</dbReference>
<accession>A0A5J9SZ45</accession>
<comment type="caution">
    <text evidence="1">The sequence shown here is derived from an EMBL/GenBank/DDBJ whole genome shotgun (WGS) entry which is preliminary data.</text>
</comment>
<name>A0A5J9SZ45_9POAL</name>
<proteinExistence type="predicted"/>
<reference evidence="1 2" key="1">
    <citation type="journal article" date="2019" name="Sci. Rep.">
        <title>A high-quality genome of Eragrostis curvula grass provides insights into Poaceae evolution and supports new strategies to enhance forage quality.</title>
        <authorList>
            <person name="Carballo J."/>
            <person name="Santos B.A.C.M."/>
            <person name="Zappacosta D."/>
            <person name="Garbus I."/>
            <person name="Selva J.P."/>
            <person name="Gallo C.A."/>
            <person name="Diaz A."/>
            <person name="Albertini E."/>
            <person name="Caccamo M."/>
            <person name="Echenique V."/>
        </authorList>
    </citation>
    <scope>NUCLEOTIDE SEQUENCE [LARGE SCALE GENOMIC DNA]</scope>
    <source>
        <strain evidence="2">cv. Victoria</strain>
        <tissue evidence="1">Leaf</tissue>
    </source>
</reference>
<dbReference type="AlphaFoldDB" id="A0A5J9SZ45"/>
<evidence type="ECO:0000313" key="2">
    <source>
        <dbReference type="Proteomes" id="UP000324897"/>
    </source>
</evidence>
<organism evidence="1 2">
    <name type="scientific">Eragrostis curvula</name>
    <name type="common">weeping love grass</name>
    <dbReference type="NCBI Taxonomy" id="38414"/>
    <lineage>
        <taxon>Eukaryota</taxon>
        <taxon>Viridiplantae</taxon>
        <taxon>Streptophyta</taxon>
        <taxon>Embryophyta</taxon>
        <taxon>Tracheophyta</taxon>
        <taxon>Spermatophyta</taxon>
        <taxon>Magnoliopsida</taxon>
        <taxon>Liliopsida</taxon>
        <taxon>Poales</taxon>
        <taxon>Poaceae</taxon>
        <taxon>PACMAD clade</taxon>
        <taxon>Chloridoideae</taxon>
        <taxon>Eragrostideae</taxon>
        <taxon>Eragrostidinae</taxon>
        <taxon>Eragrostis</taxon>
    </lineage>
</organism>
<evidence type="ECO:0000313" key="1">
    <source>
        <dbReference type="EMBL" id="TVU04287.1"/>
    </source>
</evidence>
<gene>
    <name evidence="1" type="ORF">EJB05_50141</name>
</gene>
<dbReference type="EMBL" id="RWGY01000075">
    <property type="protein sequence ID" value="TVU04287.1"/>
    <property type="molecule type" value="Genomic_DNA"/>
</dbReference>
<dbReference type="Proteomes" id="UP000324897">
    <property type="component" value="Unassembled WGS sequence"/>
</dbReference>
<sequence>MSSIRLNKRRLLEALRSVSPAVLHGPMPGSSDAHIEEPMHFSDDIGSHGASVFMGLLKRVAKQAGWSLEKGSY</sequence>
<keyword evidence="2" id="KW-1185">Reference proteome</keyword>
<protein>
    <submittedName>
        <fullName evidence="1">Uncharacterized protein</fullName>
    </submittedName>
</protein>